<comment type="subcellular location">
    <subcellularLocation>
        <location evidence="1">Membrane</location>
        <topology evidence="1">Multi-pass membrane protein</topology>
    </subcellularLocation>
</comment>
<dbReference type="GO" id="GO:0015179">
    <property type="term" value="F:L-amino acid transmembrane transporter activity"/>
    <property type="evidence" value="ECO:0007669"/>
    <property type="project" value="TreeGrafter"/>
</dbReference>
<evidence type="ECO:0000313" key="7">
    <source>
        <dbReference type="Proteomes" id="UP001140513"/>
    </source>
</evidence>
<evidence type="ECO:0000256" key="2">
    <source>
        <dbReference type="ARBA" id="ARBA00022692"/>
    </source>
</evidence>
<feature type="transmembrane region" description="Helical" evidence="5">
    <location>
        <begin position="139"/>
        <end position="162"/>
    </location>
</feature>
<dbReference type="GO" id="GO:0016020">
    <property type="term" value="C:membrane"/>
    <property type="evidence" value="ECO:0007669"/>
    <property type="project" value="UniProtKB-SubCell"/>
</dbReference>
<comment type="caution">
    <text evidence="6">The sequence shown here is derived from an EMBL/GenBank/DDBJ whole genome shotgun (WGS) entry which is preliminary data.</text>
</comment>
<feature type="transmembrane region" description="Helical" evidence="5">
    <location>
        <begin position="306"/>
        <end position="328"/>
    </location>
</feature>
<dbReference type="Proteomes" id="UP001140513">
    <property type="component" value="Unassembled WGS sequence"/>
</dbReference>
<gene>
    <name evidence="6" type="ORF">N0V89_001394</name>
</gene>
<dbReference type="GeneID" id="80904924"/>
<keyword evidence="7" id="KW-1185">Reference proteome</keyword>
<dbReference type="InterPro" id="IPR050598">
    <property type="entry name" value="AminoAcid_Transporter"/>
</dbReference>
<dbReference type="Pfam" id="PF13520">
    <property type="entry name" value="AA_permease_2"/>
    <property type="match status" value="1"/>
</dbReference>
<organism evidence="6 7">
    <name type="scientific">Didymosphaeria variabile</name>
    <dbReference type="NCBI Taxonomy" id="1932322"/>
    <lineage>
        <taxon>Eukaryota</taxon>
        <taxon>Fungi</taxon>
        <taxon>Dikarya</taxon>
        <taxon>Ascomycota</taxon>
        <taxon>Pezizomycotina</taxon>
        <taxon>Dothideomycetes</taxon>
        <taxon>Pleosporomycetidae</taxon>
        <taxon>Pleosporales</taxon>
        <taxon>Massarineae</taxon>
        <taxon>Didymosphaeriaceae</taxon>
        <taxon>Didymosphaeria</taxon>
    </lineage>
</organism>
<feature type="transmembrane region" description="Helical" evidence="5">
    <location>
        <begin position="183"/>
        <end position="202"/>
    </location>
</feature>
<feature type="transmembrane region" description="Helical" evidence="5">
    <location>
        <begin position="208"/>
        <end position="228"/>
    </location>
</feature>
<evidence type="ECO:0000256" key="5">
    <source>
        <dbReference type="SAM" id="Phobius"/>
    </source>
</evidence>
<evidence type="ECO:0000256" key="1">
    <source>
        <dbReference type="ARBA" id="ARBA00004141"/>
    </source>
</evidence>
<feature type="transmembrane region" description="Helical" evidence="5">
    <location>
        <begin position="406"/>
        <end position="425"/>
    </location>
</feature>
<feature type="transmembrane region" description="Helical" evidence="5">
    <location>
        <begin position="357"/>
        <end position="376"/>
    </location>
</feature>
<feature type="transmembrane region" description="Helical" evidence="5">
    <location>
        <begin position="466"/>
        <end position="488"/>
    </location>
</feature>
<protein>
    <recommendedName>
        <fullName evidence="8">Amino acid transporter</fullName>
    </recommendedName>
</protein>
<sequence length="610" mass="67093">MAAQLKRILQLNDSGADVDTEVVKEKNAQIGDSFSVEGVTVYQDANGAPVEQVSPLGYHVGWYGILFLNVSQMVGTGVFSTPGSILRALDSVGMSMMYWFFGAIIAAAALAVFFEYASLFPHRSGGQVVYLEQAFPKPAFLFATMYAFITVAFSFSSSNAVVLARYIYRAAGYPAGEWANKGLALGAYTLLAFFCLISNKWSLRLMNLISAVKLIILVFISVTGFVVLGGGTHIKDPHANFRNSFDGITNNANDIVSALVNINFAYTGYSNAFNVVAEIKVSPMSSRSGLMSLIVIQNPLHTLKRVAPLSLIIVSILYVLCNVAYFAAVPAAEIRESGELAAAMFFEAVFGTKAAKGLPALIAVSAAGNIMAVIIGHSRMMRECARQGLVPWPHVWASTRPFGTPFAPTLLMWLLTVIVILALPFGDAFNFLVDLRSYPDSVFLFLMVIGVYFIRHRRKKEGLPQAPFRAWHIANILSAAVCLFILVMPWYPPDENDYSFWYATYCAVGIALLVSCALYYFVWIKWLPKLKHYSIRTETLISDQDGSVSHRFRKVPNVDVEEWDRTHDEAGNVLVKSGGARSVDGSQHLLRRVRVTDREAADGVVLETKV</sequence>
<dbReference type="InterPro" id="IPR002293">
    <property type="entry name" value="AA/rel_permease1"/>
</dbReference>
<dbReference type="PANTHER" id="PTHR11785">
    <property type="entry name" value="AMINO ACID TRANSPORTER"/>
    <property type="match status" value="1"/>
</dbReference>
<dbReference type="PANTHER" id="PTHR11785:SF353">
    <property type="entry name" value="METHIONINE TRANSPORTER (EUROFUNG)"/>
    <property type="match status" value="1"/>
</dbReference>
<dbReference type="AlphaFoldDB" id="A0A9W9CGP1"/>
<dbReference type="OrthoDB" id="5982228at2759"/>
<dbReference type="RefSeq" id="XP_056077029.1">
    <property type="nucleotide sequence ID" value="XM_056210207.1"/>
</dbReference>
<evidence type="ECO:0000313" key="6">
    <source>
        <dbReference type="EMBL" id="KAJ4360827.1"/>
    </source>
</evidence>
<evidence type="ECO:0000256" key="4">
    <source>
        <dbReference type="ARBA" id="ARBA00023136"/>
    </source>
</evidence>
<dbReference type="EMBL" id="JAPEUX010000001">
    <property type="protein sequence ID" value="KAJ4360827.1"/>
    <property type="molecule type" value="Genomic_DNA"/>
</dbReference>
<evidence type="ECO:0000256" key="3">
    <source>
        <dbReference type="ARBA" id="ARBA00022989"/>
    </source>
</evidence>
<dbReference type="Gene3D" id="1.20.1740.10">
    <property type="entry name" value="Amino acid/polyamine transporter I"/>
    <property type="match status" value="1"/>
</dbReference>
<proteinExistence type="predicted"/>
<keyword evidence="4 5" id="KW-0472">Membrane</keyword>
<feature type="transmembrane region" description="Helical" evidence="5">
    <location>
        <begin position="62"/>
        <end position="86"/>
    </location>
</feature>
<evidence type="ECO:0008006" key="8">
    <source>
        <dbReference type="Google" id="ProtNLM"/>
    </source>
</evidence>
<keyword evidence="2 5" id="KW-0812">Transmembrane</keyword>
<keyword evidence="3 5" id="KW-1133">Transmembrane helix</keyword>
<feature type="transmembrane region" description="Helical" evidence="5">
    <location>
        <begin position="500"/>
        <end position="522"/>
    </location>
</feature>
<accession>A0A9W9CGP1</accession>
<reference evidence="6" key="1">
    <citation type="submission" date="2022-10" db="EMBL/GenBank/DDBJ databases">
        <title>Tapping the CABI collections for fungal endophytes: first genome assemblies for Collariella, Neodidymelliopsis, Ascochyta clinopodiicola, Didymella pomorum, Didymosphaeria variabile, Neocosmospora piperis and Neocucurbitaria cava.</title>
        <authorList>
            <person name="Hill R."/>
        </authorList>
    </citation>
    <scope>NUCLEOTIDE SEQUENCE</scope>
    <source>
        <strain evidence="6">IMI 356815</strain>
    </source>
</reference>
<feature type="transmembrane region" description="Helical" evidence="5">
    <location>
        <begin position="98"/>
        <end position="119"/>
    </location>
</feature>
<feature type="transmembrane region" description="Helical" evidence="5">
    <location>
        <begin position="437"/>
        <end position="454"/>
    </location>
</feature>
<name>A0A9W9CGP1_9PLEO</name>